<evidence type="ECO:0000256" key="1">
    <source>
        <dbReference type="SAM" id="MobiDB-lite"/>
    </source>
</evidence>
<dbReference type="PANTHER" id="PTHR46421">
    <property type="entry name" value="PROGRAMMED CELL DEATH PROTEIN 2-LIKE"/>
    <property type="match status" value="1"/>
</dbReference>
<dbReference type="AlphaFoldDB" id="A0A0S4JQH8"/>
<dbReference type="EMBL" id="CYKH01001904">
    <property type="protein sequence ID" value="CUG91302.1"/>
    <property type="molecule type" value="Genomic_DNA"/>
</dbReference>
<dbReference type="OrthoDB" id="366284at2759"/>
<dbReference type="OMA" id="GKHNEEA"/>
<accession>A0A0S4JQH8</accession>
<feature type="domain" description="Programmed cell death protein 2 C-terminal" evidence="2">
    <location>
        <begin position="282"/>
        <end position="380"/>
    </location>
</feature>
<dbReference type="Pfam" id="PF04194">
    <property type="entry name" value="PDCD2_C"/>
    <property type="match status" value="1"/>
</dbReference>
<dbReference type="GO" id="GO:0005737">
    <property type="term" value="C:cytoplasm"/>
    <property type="evidence" value="ECO:0007669"/>
    <property type="project" value="InterPro"/>
</dbReference>
<dbReference type="InterPro" id="IPR007320">
    <property type="entry name" value="PDCD2_C"/>
</dbReference>
<dbReference type="VEuPathDB" id="TriTrypDB:BSAL_31210"/>
<feature type="compositionally biased region" description="Acidic residues" evidence="1">
    <location>
        <begin position="150"/>
        <end position="163"/>
    </location>
</feature>
<evidence type="ECO:0000313" key="4">
    <source>
        <dbReference type="Proteomes" id="UP000051952"/>
    </source>
</evidence>
<feature type="region of interest" description="Disordered" evidence="1">
    <location>
        <begin position="124"/>
        <end position="175"/>
    </location>
</feature>
<dbReference type="PANTHER" id="PTHR46421:SF1">
    <property type="entry name" value="PROGRAMMED CELL DEATH PROTEIN 2-LIKE"/>
    <property type="match status" value="1"/>
</dbReference>
<organism evidence="3 4">
    <name type="scientific">Bodo saltans</name>
    <name type="common">Flagellated protozoan</name>
    <dbReference type="NCBI Taxonomy" id="75058"/>
    <lineage>
        <taxon>Eukaryota</taxon>
        <taxon>Discoba</taxon>
        <taxon>Euglenozoa</taxon>
        <taxon>Kinetoplastea</taxon>
        <taxon>Metakinetoplastina</taxon>
        <taxon>Eubodonida</taxon>
        <taxon>Bodonidae</taxon>
        <taxon>Bodo</taxon>
    </lineage>
</organism>
<gene>
    <name evidence="3" type="ORF">BSAL_31210</name>
</gene>
<sequence length="383" mass="42420">MSLHLDDDDYESAQLSQSWWIGLPLSKHVVTDAEQEDAFFSKLGGVPSLLRSIERDAQCPVMKCTLCGKCNASRLLCQFYAPLERQGLERVLYIVQCDRCSTKDSSHLFMYRSTAFNWDLMPESSIPSTSNQQQPAAATPAAANDKEQLFEETDDWGDEDAEAEASSSAPSPAPVPLELETKAVEVHAVSAPPTVVKSRPVVTLAAPGTVVPNISKKIALPPLALDVFEEPQETSRTRPRGVRGGASTAEDQLMDAERDCGEGVVDRDSMEADDESVEERCTRRYMEKIRRYPSQCIRWSHSGTPLFCRADDLPPQPIPPCDGCGAARVFECELVSPAIFFLTKGLPEDQHTLHFGTVLCYTCSADCDDHPYVKEYCFTQREI</sequence>
<feature type="compositionally biased region" description="Low complexity" evidence="1">
    <location>
        <begin position="127"/>
        <end position="143"/>
    </location>
</feature>
<proteinExistence type="predicted"/>
<name>A0A0S4JQH8_BODSA</name>
<reference evidence="4" key="1">
    <citation type="submission" date="2015-09" db="EMBL/GenBank/DDBJ databases">
        <authorList>
            <consortium name="Pathogen Informatics"/>
        </authorList>
    </citation>
    <scope>NUCLEOTIDE SEQUENCE [LARGE SCALE GENOMIC DNA]</scope>
    <source>
        <strain evidence="4">Lake Konstanz</strain>
    </source>
</reference>
<evidence type="ECO:0000259" key="2">
    <source>
        <dbReference type="Pfam" id="PF04194"/>
    </source>
</evidence>
<evidence type="ECO:0000313" key="3">
    <source>
        <dbReference type="EMBL" id="CUG91302.1"/>
    </source>
</evidence>
<protein>
    <submittedName>
        <fullName evidence="3">Programmed cell death protein 2, putative</fullName>
    </submittedName>
</protein>
<dbReference type="InterPro" id="IPR052815">
    <property type="entry name" value="PDCD2-like_regulator"/>
</dbReference>
<dbReference type="Proteomes" id="UP000051952">
    <property type="component" value="Unassembled WGS sequence"/>
</dbReference>
<keyword evidence="4" id="KW-1185">Reference proteome</keyword>